<name>A0A5E6XE42_PSEFL</name>
<dbReference type="Proteomes" id="UP000327167">
    <property type="component" value="Unassembled WGS sequence"/>
</dbReference>
<dbReference type="AlphaFoldDB" id="A0A5E6XE42"/>
<dbReference type="SUPFAM" id="SSF48576">
    <property type="entry name" value="Terpenoid synthases"/>
    <property type="match status" value="1"/>
</dbReference>
<evidence type="ECO:0000313" key="3">
    <source>
        <dbReference type="Proteomes" id="UP000327167"/>
    </source>
</evidence>
<dbReference type="EC" id="4.2.3.-" evidence="1"/>
<protein>
    <recommendedName>
        <fullName evidence="1">Terpene synthase</fullName>
        <ecNumber evidence="1">4.2.3.-</ecNumber>
    </recommendedName>
</protein>
<evidence type="ECO:0000313" key="2">
    <source>
        <dbReference type="EMBL" id="VVN39350.1"/>
    </source>
</evidence>
<keyword evidence="1 2" id="KW-0456">Lyase</keyword>
<dbReference type="Pfam" id="PF19086">
    <property type="entry name" value="Terpene_syn_C_2"/>
    <property type="match status" value="1"/>
</dbReference>
<dbReference type="InterPro" id="IPR008949">
    <property type="entry name" value="Isoprenoid_synthase_dom_sf"/>
</dbReference>
<reference evidence="2 3" key="1">
    <citation type="submission" date="2019-09" db="EMBL/GenBank/DDBJ databases">
        <authorList>
            <person name="Chandra G."/>
            <person name="Truman W A."/>
        </authorList>
    </citation>
    <scope>NUCLEOTIDE SEQUENCE [LARGE SCALE GENOMIC DNA]</scope>
    <source>
        <strain evidence="2">PS655</strain>
    </source>
</reference>
<dbReference type="RefSeq" id="WP_224794822.1">
    <property type="nucleotide sequence ID" value="NZ_CABVHJ010000024.1"/>
</dbReference>
<proteinExistence type="inferred from homology"/>
<accession>A0A5E6XE42</accession>
<sequence>MSYSLPPALQLIDVAPSPMADEAEQQTRAWLESLGLTDSERAIHQLDIYLPGKYAAFMWPHANAQTLNVLSDLTGWFSCQDDLADEDLSCSPDALERALRQVHEVASERGAGQCAGLPGGLRDIIRRAGASMPEQWVRRTLDQYSSYLFCCVSASTHRLGGTQPGLADYESVWRNAGGFQVCFEFTYFAHQINLPATVYYCSLWQELRRLSLNLMKAVNDVLSFCILANPDEDVYNLLTHLRHHHGLSPDQAATEVNQRIEVWMRQFLELQARLPDELDQIGCETDVREQALRCAEAFRVQWLGNVGWHLSVPRYREIRFRPN</sequence>
<dbReference type="GO" id="GO:0010333">
    <property type="term" value="F:terpene synthase activity"/>
    <property type="evidence" value="ECO:0007669"/>
    <property type="project" value="InterPro"/>
</dbReference>
<gene>
    <name evidence="2" type="ORF">PS655_05341</name>
</gene>
<keyword evidence="1" id="KW-0479">Metal-binding</keyword>
<dbReference type="EMBL" id="CABVHJ010000024">
    <property type="protein sequence ID" value="VVN39350.1"/>
    <property type="molecule type" value="Genomic_DNA"/>
</dbReference>
<dbReference type="PANTHER" id="PTHR35201:SF4">
    <property type="entry name" value="BETA-PINACENE SYNTHASE-RELATED"/>
    <property type="match status" value="1"/>
</dbReference>
<comment type="cofactor">
    <cofactor evidence="1">
        <name>Mg(2+)</name>
        <dbReference type="ChEBI" id="CHEBI:18420"/>
    </cofactor>
</comment>
<dbReference type="InterPro" id="IPR034686">
    <property type="entry name" value="Terpene_cyclase-like_2"/>
</dbReference>
<dbReference type="GO" id="GO:0046872">
    <property type="term" value="F:metal ion binding"/>
    <property type="evidence" value="ECO:0007669"/>
    <property type="project" value="UniProtKB-KW"/>
</dbReference>
<keyword evidence="1" id="KW-0460">Magnesium</keyword>
<dbReference type="Gene3D" id="1.10.600.10">
    <property type="entry name" value="Farnesyl Diphosphate Synthase"/>
    <property type="match status" value="1"/>
</dbReference>
<comment type="similarity">
    <text evidence="1">Belongs to the terpene synthase family.</text>
</comment>
<evidence type="ECO:0000256" key="1">
    <source>
        <dbReference type="RuleBase" id="RU366034"/>
    </source>
</evidence>
<dbReference type="PANTHER" id="PTHR35201">
    <property type="entry name" value="TERPENE SYNTHASE"/>
    <property type="match status" value="1"/>
</dbReference>
<organism evidence="2 3">
    <name type="scientific">Pseudomonas fluorescens</name>
    <dbReference type="NCBI Taxonomy" id="294"/>
    <lineage>
        <taxon>Bacteria</taxon>
        <taxon>Pseudomonadati</taxon>
        <taxon>Pseudomonadota</taxon>
        <taxon>Gammaproteobacteria</taxon>
        <taxon>Pseudomonadales</taxon>
        <taxon>Pseudomonadaceae</taxon>
        <taxon>Pseudomonas</taxon>
    </lineage>
</organism>